<evidence type="ECO:0000313" key="2">
    <source>
        <dbReference type="EMBL" id="WDE99428.1"/>
    </source>
</evidence>
<dbReference type="PANTHER" id="PTHR40469">
    <property type="entry name" value="SECRETED GLYCOSYL HYDROLASE"/>
    <property type="match status" value="1"/>
</dbReference>
<dbReference type="EMBL" id="CP117812">
    <property type="protein sequence ID" value="WDE99428.1"/>
    <property type="molecule type" value="Genomic_DNA"/>
</dbReference>
<dbReference type="PROSITE" id="PS50022">
    <property type="entry name" value="FA58C_3"/>
    <property type="match status" value="1"/>
</dbReference>
<organism evidence="2 3">
    <name type="scientific">Lentisphaera profundi</name>
    <dbReference type="NCBI Taxonomy" id="1658616"/>
    <lineage>
        <taxon>Bacteria</taxon>
        <taxon>Pseudomonadati</taxon>
        <taxon>Lentisphaerota</taxon>
        <taxon>Lentisphaeria</taxon>
        <taxon>Lentisphaerales</taxon>
        <taxon>Lentisphaeraceae</taxon>
        <taxon>Lentisphaera</taxon>
    </lineage>
</organism>
<feature type="domain" description="F5/8 type C" evidence="1">
    <location>
        <begin position="300"/>
        <end position="439"/>
    </location>
</feature>
<keyword evidence="3" id="KW-1185">Reference proteome</keyword>
<dbReference type="InterPro" id="IPR008979">
    <property type="entry name" value="Galactose-bd-like_sf"/>
</dbReference>
<dbReference type="Pfam" id="PF00754">
    <property type="entry name" value="F5_F8_type_C"/>
    <property type="match status" value="1"/>
</dbReference>
<dbReference type="InterPro" id="IPR029010">
    <property type="entry name" value="ThuA-like"/>
</dbReference>
<sequence length="449" mass="50457">MPHLKTLNTIKLTLIVALTTFSFQSAFSYQDCCGGQLNAGVVNTLDSEEFLKTNDSPSLASPAPQKMVPLKALLIAGGCCHDYAEQTKILSKGIQERANIRVDVTWTRDQDHNTALPIFKNPNWAKGYDLIIHDECAAMTQDAELINNIIKAHETVPAVHLHCAIHSFRGSDNQWHEHIGLSSTKHGPHVPIAVEIVAPKHPIMLGLDNWITDKEELYNNAEVYGATPLAMGTQKYQRNGKEISEKAIVAWVNTKYGAPSFSTSMGHFTHNVADPRYLKLITRGALWACGKIEEPAYHQAYTGENTVTEMPFTTTLKVTSQSAQNSNIPGLAIDGKAETRWCASSAKKPTWFQIQFLRMTSLSAIEIDWEIKNQWTQYTIETSRDGKKWTPLVDASKNTQAGTRKDKAKIQYMRYMRINILGQENDMWPSIREIRFFDYTGTQLTLENK</sequence>
<dbReference type="Gene3D" id="3.40.50.880">
    <property type="match status" value="1"/>
</dbReference>
<name>A0ABY7W1S7_9BACT</name>
<proteinExistence type="predicted"/>
<dbReference type="Gene3D" id="2.60.120.260">
    <property type="entry name" value="Galactose-binding domain-like"/>
    <property type="match status" value="1"/>
</dbReference>
<reference evidence="2 3" key="1">
    <citation type="submission" date="2023-02" db="EMBL/GenBank/DDBJ databases">
        <title>Genome sequence of Lentisphaera profundi SAORIC-696.</title>
        <authorList>
            <person name="Kim e."/>
            <person name="Cho J.-C."/>
            <person name="Choi A."/>
            <person name="Kang I."/>
        </authorList>
    </citation>
    <scope>NUCLEOTIDE SEQUENCE [LARGE SCALE GENOMIC DNA]</scope>
    <source>
        <strain evidence="2 3">SAORIC-696</strain>
    </source>
</reference>
<accession>A0ABY7W1S7</accession>
<evidence type="ECO:0000259" key="1">
    <source>
        <dbReference type="PROSITE" id="PS50022"/>
    </source>
</evidence>
<dbReference type="Proteomes" id="UP001214250">
    <property type="component" value="Chromosome 2"/>
</dbReference>
<evidence type="ECO:0000313" key="3">
    <source>
        <dbReference type="Proteomes" id="UP001214250"/>
    </source>
</evidence>
<dbReference type="SUPFAM" id="SSF49785">
    <property type="entry name" value="Galactose-binding domain-like"/>
    <property type="match status" value="1"/>
</dbReference>
<dbReference type="Pfam" id="PF06283">
    <property type="entry name" value="ThuA"/>
    <property type="match status" value="1"/>
</dbReference>
<dbReference type="PANTHER" id="PTHR40469:SF2">
    <property type="entry name" value="GALACTOSE-BINDING DOMAIN-LIKE SUPERFAMILY PROTEIN"/>
    <property type="match status" value="1"/>
</dbReference>
<dbReference type="SUPFAM" id="SSF52317">
    <property type="entry name" value="Class I glutamine amidotransferase-like"/>
    <property type="match status" value="1"/>
</dbReference>
<dbReference type="RefSeq" id="WP_274154283.1">
    <property type="nucleotide sequence ID" value="NZ_CP117812.1"/>
</dbReference>
<gene>
    <name evidence="2" type="ORF">PQO03_16445</name>
</gene>
<dbReference type="InterPro" id="IPR029062">
    <property type="entry name" value="Class_I_gatase-like"/>
</dbReference>
<protein>
    <submittedName>
        <fullName evidence="2">Discoidin domain-containing protein</fullName>
    </submittedName>
</protein>
<dbReference type="InterPro" id="IPR000421">
    <property type="entry name" value="FA58C"/>
</dbReference>